<name>A0ABU5FCB4_9BACT</name>
<dbReference type="InterPro" id="IPR029058">
    <property type="entry name" value="AB_hydrolase_fold"/>
</dbReference>
<dbReference type="InterPro" id="IPR002925">
    <property type="entry name" value="Dienelactn_hydro"/>
</dbReference>
<reference evidence="5" key="1">
    <citation type="journal article" date="2023" name="Mar. Drugs">
        <title>Gemmata algarum, a Novel Planctomycete Isolated from an Algal Mat, Displays Antimicrobial Activity.</title>
        <authorList>
            <person name="Kumar G."/>
            <person name="Kallscheuer N."/>
            <person name="Kashif M."/>
            <person name="Ahamad S."/>
            <person name="Jagadeeshwari U."/>
            <person name="Pannikurungottu S."/>
            <person name="Haufschild T."/>
            <person name="Kabuu M."/>
            <person name="Sasikala C."/>
            <person name="Jogler C."/>
            <person name="Ramana C."/>
        </authorList>
    </citation>
    <scope>NUCLEOTIDE SEQUENCE [LARGE SCALE GENOMIC DNA]</scope>
    <source>
        <strain evidence="5">JC673</strain>
    </source>
</reference>
<evidence type="ECO:0000256" key="1">
    <source>
        <dbReference type="ARBA" id="ARBA00022801"/>
    </source>
</evidence>
<dbReference type="EMBL" id="JAXBLV010000240">
    <property type="protein sequence ID" value="MDY3563459.1"/>
    <property type="molecule type" value="Genomic_DNA"/>
</dbReference>
<evidence type="ECO:0000313" key="5">
    <source>
        <dbReference type="Proteomes" id="UP001272242"/>
    </source>
</evidence>
<proteinExistence type="predicted"/>
<dbReference type="Proteomes" id="UP001272242">
    <property type="component" value="Unassembled WGS sequence"/>
</dbReference>
<organism evidence="4 5">
    <name type="scientific">Gemmata algarum</name>
    <dbReference type="NCBI Taxonomy" id="2975278"/>
    <lineage>
        <taxon>Bacteria</taxon>
        <taxon>Pseudomonadati</taxon>
        <taxon>Planctomycetota</taxon>
        <taxon>Planctomycetia</taxon>
        <taxon>Gemmatales</taxon>
        <taxon>Gemmataceae</taxon>
        <taxon>Gemmata</taxon>
    </lineage>
</organism>
<dbReference type="PANTHER" id="PTHR22946">
    <property type="entry name" value="DIENELACTONE HYDROLASE DOMAIN-CONTAINING PROTEIN-RELATED"/>
    <property type="match status" value="1"/>
</dbReference>
<feature type="domain" description="Dienelactone hydrolase" evidence="3">
    <location>
        <begin position="68"/>
        <end position="265"/>
    </location>
</feature>
<sequence length="442" mass="48245">MKRFVLALLLCAPPALARAADAPKTGPWDVKALASADVKPEWGQKVGTVREVYYPGEPFGGKPTRVFAYYARPAKGDGPFPAVLLVHGGGGKAFSAWAEHWANRGYCALAMDLAGHGPNGRLPDGGPDQSDDTKFRDFDDKTVREMWTYHAVAAVLRGHNLLRALPEVDKDRVAVTGISWGGYLTCIIAGLDGRLKAAVPVYGCGFLHENSVWKESRFDKVAAARAKRWTDTFDPSNYLPNVKCPILFLNGTNDFAYPMDSYQKCYDLVQAPRTISVRVRLPHGHIWNFGEVDAFIDSHLNKGAPLPELGTMARAGDTVTAQVTSKTKLKSAQLHYATAEGTWQKRQWASTTADIKDGVVTAKLPAARPLVYELAVTDERGLEVTTTHAVLTAPTLPNSCEATPQVLGTSVAIFSSRRGVCRAQVALLPSTDEERYHVPHHR</sequence>
<gene>
    <name evidence="4" type="ORF">R5W23_005070</name>
</gene>
<dbReference type="Gene3D" id="3.40.50.1820">
    <property type="entry name" value="alpha/beta hydrolase"/>
    <property type="match status" value="1"/>
</dbReference>
<keyword evidence="2" id="KW-0732">Signal</keyword>
<dbReference type="SUPFAM" id="SSF53474">
    <property type="entry name" value="alpha/beta-Hydrolases"/>
    <property type="match status" value="1"/>
</dbReference>
<feature type="chain" id="PRO_5047298491" evidence="2">
    <location>
        <begin position="18"/>
        <end position="442"/>
    </location>
</feature>
<feature type="signal peptide" evidence="2">
    <location>
        <begin position="1"/>
        <end position="17"/>
    </location>
</feature>
<keyword evidence="5" id="KW-1185">Reference proteome</keyword>
<comment type="caution">
    <text evidence="4">The sequence shown here is derived from an EMBL/GenBank/DDBJ whole genome shotgun (WGS) entry which is preliminary data.</text>
</comment>
<accession>A0ABU5FCB4</accession>
<dbReference type="PANTHER" id="PTHR22946:SF9">
    <property type="entry name" value="POLYKETIDE TRANSFERASE AF380"/>
    <property type="match status" value="1"/>
</dbReference>
<dbReference type="Pfam" id="PF01738">
    <property type="entry name" value="DLH"/>
    <property type="match status" value="1"/>
</dbReference>
<dbReference type="InterPro" id="IPR050261">
    <property type="entry name" value="FrsA_esterase"/>
</dbReference>
<evidence type="ECO:0000313" key="4">
    <source>
        <dbReference type="EMBL" id="MDY3563459.1"/>
    </source>
</evidence>
<dbReference type="GO" id="GO:0016787">
    <property type="term" value="F:hydrolase activity"/>
    <property type="evidence" value="ECO:0007669"/>
    <property type="project" value="UniProtKB-KW"/>
</dbReference>
<keyword evidence="1 4" id="KW-0378">Hydrolase</keyword>
<evidence type="ECO:0000259" key="3">
    <source>
        <dbReference type="Pfam" id="PF01738"/>
    </source>
</evidence>
<protein>
    <submittedName>
        <fullName evidence="4">Alpha/beta fold hydrolase</fullName>
    </submittedName>
</protein>
<dbReference type="RefSeq" id="WP_320689652.1">
    <property type="nucleotide sequence ID" value="NZ_JAXBLV010000240.1"/>
</dbReference>
<evidence type="ECO:0000256" key="2">
    <source>
        <dbReference type="SAM" id="SignalP"/>
    </source>
</evidence>